<protein>
    <submittedName>
        <fullName evidence="1">Uncharacterized protein</fullName>
    </submittedName>
</protein>
<accession>A0A1G6QVD2</accession>
<sequence length="673" mass="75232">MEGFLAKKDTLVDTPKYIRFYRQSPVDKPDVSNIIINNIGEAKYLLDYLKELDIEASLKELTAYNESALLSWPNAPLKIGRVSYNIAFANKFYTHSEPFCLGAQLSVLKAKKPNRNHYRFLIVNGFGGNLGDSLVGINAFDHVAKVLKDEIGSFSVDILLGIDANPYNAYILSSKPYIENIYFAGLSLVDLGAYDAYFDTTGLINLPNYNTSNRFDWYLWWFGLDPDSIDKSKKRNSTTIHYLANLSVQELLKDIKGKKILFVHKASVPLRTFPKHIAAPFARNFLAIAKDCTLIVDSTLDIKHPRLLDLEGKIDNPEKFKALCAQVDGIISIDSFSLHLADACDKPCVALLSSTDASCYTNYPTVDFVELDNAKNLPAYGKVKVSDEEYKEIEATYEKSWRTLSAKTVYEKLYKKFSEVSPSKPRIEITGDLKLPSFCNVADTIGFIREKPNNLYSKVTQNFLNSISLLLKQGSIFVGAMLDTKVYITASKICAFFGKVIAFEPRRLKFQALCGSFAMNGCKNIYAYESACAHQINKINVIDFDPQSESDPLAIGNVPRLVSINLQTIDSLNLDYCNMIALCAPSDFANSIKGAMLTINTHKPFIAFGPIAKQNIAVACSLVKDLYDFWALEIEQNSQQFFVLATPKSKNITVNGFLKINLDGEENVPNTQN</sequence>
<dbReference type="Proteomes" id="UP000199411">
    <property type="component" value="Unassembled WGS sequence"/>
</dbReference>
<gene>
    <name evidence="1" type="ORF">SAMN05660835_01667</name>
</gene>
<evidence type="ECO:0000313" key="2">
    <source>
        <dbReference type="Proteomes" id="UP000199411"/>
    </source>
</evidence>
<proteinExistence type="predicted"/>
<keyword evidence="2" id="KW-1185">Reference proteome</keyword>
<dbReference type="SUPFAM" id="SSF53756">
    <property type="entry name" value="UDP-Glycosyltransferase/glycogen phosphorylase"/>
    <property type="match status" value="1"/>
</dbReference>
<evidence type="ECO:0000313" key="1">
    <source>
        <dbReference type="EMBL" id="SDC96232.1"/>
    </source>
</evidence>
<dbReference type="EMBL" id="FMYU01000013">
    <property type="protein sequence ID" value="SDC96232.1"/>
    <property type="molecule type" value="Genomic_DNA"/>
</dbReference>
<organism evidence="1 2">
    <name type="scientific">Desulfurella multipotens</name>
    <dbReference type="NCBI Taxonomy" id="79269"/>
    <lineage>
        <taxon>Bacteria</taxon>
        <taxon>Pseudomonadati</taxon>
        <taxon>Campylobacterota</taxon>
        <taxon>Desulfurellia</taxon>
        <taxon>Desulfurellales</taxon>
        <taxon>Desulfurellaceae</taxon>
        <taxon>Desulfurella</taxon>
    </lineage>
</organism>
<dbReference type="AlphaFoldDB" id="A0A1G6QVD2"/>
<dbReference type="OrthoDB" id="5679686at2"/>
<name>A0A1G6QVD2_9BACT</name>
<dbReference type="RefSeq" id="WP_092129567.1">
    <property type="nucleotide sequence ID" value="NZ_FMYU01000013.1"/>
</dbReference>
<reference evidence="2" key="1">
    <citation type="submission" date="2016-10" db="EMBL/GenBank/DDBJ databases">
        <authorList>
            <person name="Varghese N."/>
            <person name="Submissions S."/>
        </authorList>
    </citation>
    <scope>NUCLEOTIDE SEQUENCE [LARGE SCALE GENOMIC DNA]</scope>
    <source>
        <strain evidence="2">DSM 8415</strain>
    </source>
</reference>
<dbReference type="Gene3D" id="3.40.50.2000">
    <property type="entry name" value="Glycogen Phosphorylase B"/>
    <property type="match status" value="1"/>
</dbReference>